<dbReference type="Proteomes" id="UP000838412">
    <property type="component" value="Chromosome 8"/>
</dbReference>
<feature type="compositionally biased region" description="Acidic residues" evidence="1">
    <location>
        <begin position="247"/>
        <end position="256"/>
    </location>
</feature>
<protein>
    <submittedName>
        <fullName evidence="2">Hypp4669 protein</fullName>
    </submittedName>
</protein>
<name>A0A8K0EZ98_BRALA</name>
<feature type="compositionally biased region" description="Basic and acidic residues" evidence="1">
    <location>
        <begin position="311"/>
        <end position="337"/>
    </location>
</feature>
<feature type="compositionally biased region" description="Polar residues" evidence="1">
    <location>
        <begin position="200"/>
        <end position="211"/>
    </location>
</feature>
<feature type="compositionally biased region" description="Acidic residues" evidence="1">
    <location>
        <begin position="354"/>
        <end position="363"/>
    </location>
</feature>
<dbReference type="AlphaFoldDB" id="A0A8K0EZ98"/>
<feature type="compositionally biased region" description="Basic and acidic residues" evidence="1">
    <location>
        <begin position="153"/>
        <end position="164"/>
    </location>
</feature>
<evidence type="ECO:0000256" key="1">
    <source>
        <dbReference type="SAM" id="MobiDB-lite"/>
    </source>
</evidence>
<evidence type="ECO:0000313" key="2">
    <source>
        <dbReference type="EMBL" id="CAH1271538.1"/>
    </source>
</evidence>
<proteinExistence type="predicted"/>
<feature type="region of interest" description="Disordered" evidence="1">
    <location>
        <begin position="1"/>
        <end position="36"/>
    </location>
</feature>
<dbReference type="OrthoDB" id="10546090at2759"/>
<dbReference type="EMBL" id="OV696693">
    <property type="protein sequence ID" value="CAH1271538.1"/>
    <property type="molecule type" value="Genomic_DNA"/>
</dbReference>
<sequence>MVDQASQTVAETTAQERPIQQTRDQTRTRSMPSIKSKYDIYKDDAQGSVRTDPSVDMEQPWALTQRAVDTSTETMQQVATEKGDVVAAHHADQSSTAVKVSTSTESSQAEEKVQAPEIEASPGPAEPNKEADETYNGDPGGQTVNFEGMGEGENARSDEVREDGQSESVSDSMNAEEPKAGEAKIEASVNAEEIKGGEANKSSNHPISSEEPNLGGTKDGENVSADERENDTNNDSTSISVGTDGFQTDEEKEEESAISNETEGDGHRVPNIRWTHTEELLSTENERSLDNFANTDTGRDQNEPDGQSEQAEDKAITHEDLGARDQHTATEKEKKDEQEMDIEGTDACAVGTEDAPEEEEEDDVEELDNILDGLLRDNAIVEDDNGKNAYIYYNF</sequence>
<feature type="compositionally biased region" description="Polar residues" evidence="1">
    <location>
        <begin position="93"/>
        <end position="107"/>
    </location>
</feature>
<feature type="compositionally biased region" description="Basic and acidic residues" evidence="1">
    <location>
        <begin position="275"/>
        <end position="289"/>
    </location>
</feature>
<gene>
    <name evidence="2" type="primary">Hypp4669</name>
    <name evidence="2" type="ORF">BLAG_LOCUS23530</name>
</gene>
<feature type="compositionally biased region" description="Polar residues" evidence="1">
    <location>
        <begin position="1"/>
        <end position="33"/>
    </location>
</feature>
<keyword evidence="3" id="KW-1185">Reference proteome</keyword>
<feature type="region of interest" description="Disordered" evidence="1">
    <location>
        <begin position="84"/>
        <end position="363"/>
    </location>
</feature>
<feature type="compositionally biased region" description="Basic and acidic residues" evidence="1">
    <location>
        <begin position="218"/>
        <end position="231"/>
    </location>
</feature>
<accession>A0A8K0EZ98</accession>
<reference evidence="2" key="1">
    <citation type="submission" date="2022-01" db="EMBL/GenBank/DDBJ databases">
        <authorList>
            <person name="Braso-Vives M."/>
        </authorList>
    </citation>
    <scope>NUCLEOTIDE SEQUENCE</scope>
</reference>
<organism evidence="2 3">
    <name type="scientific">Branchiostoma lanceolatum</name>
    <name type="common">Common lancelet</name>
    <name type="synonym">Amphioxus lanceolatum</name>
    <dbReference type="NCBI Taxonomy" id="7740"/>
    <lineage>
        <taxon>Eukaryota</taxon>
        <taxon>Metazoa</taxon>
        <taxon>Chordata</taxon>
        <taxon>Cephalochordata</taxon>
        <taxon>Leptocardii</taxon>
        <taxon>Amphioxiformes</taxon>
        <taxon>Branchiostomatidae</taxon>
        <taxon>Branchiostoma</taxon>
    </lineage>
</organism>
<feature type="compositionally biased region" description="Basic and acidic residues" evidence="1">
    <location>
        <begin position="176"/>
        <end position="185"/>
    </location>
</feature>
<evidence type="ECO:0000313" key="3">
    <source>
        <dbReference type="Proteomes" id="UP000838412"/>
    </source>
</evidence>